<dbReference type="GO" id="GO:0004674">
    <property type="term" value="F:protein serine/threonine kinase activity"/>
    <property type="evidence" value="ECO:0007669"/>
    <property type="project" value="TreeGrafter"/>
</dbReference>
<dbReference type="Pfam" id="PF00069">
    <property type="entry name" value="Pkinase"/>
    <property type="match status" value="1"/>
</dbReference>
<dbReference type="AlphaFoldDB" id="A0AA39WGX2"/>
<dbReference type="GO" id="GO:0044773">
    <property type="term" value="P:mitotic DNA damage checkpoint signaling"/>
    <property type="evidence" value="ECO:0007669"/>
    <property type="project" value="TreeGrafter"/>
</dbReference>
<dbReference type="PROSITE" id="PS50011">
    <property type="entry name" value="PROTEIN_KINASE_DOM"/>
    <property type="match status" value="1"/>
</dbReference>
<reference evidence="2" key="1">
    <citation type="submission" date="2023-06" db="EMBL/GenBank/DDBJ databases">
        <title>Genome-scale phylogeny and comparative genomics of the fungal order Sordariales.</title>
        <authorList>
            <consortium name="Lawrence Berkeley National Laboratory"/>
            <person name="Hensen N."/>
            <person name="Bonometti L."/>
            <person name="Westerberg I."/>
            <person name="Brannstrom I.O."/>
            <person name="Guillou S."/>
            <person name="Cros-Aarteil S."/>
            <person name="Calhoun S."/>
            <person name="Haridas S."/>
            <person name="Kuo A."/>
            <person name="Mondo S."/>
            <person name="Pangilinan J."/>
            <person name="Riley R."/>
            <person name="LaButti K."/>
            <person name="Andreopoulos B."/>
            <person name="Lipzen A."/>
            <person name="Chen C."/>
            <person name="Yanf M."/>
            <person name="Daum C."/>
            <person name="Ng V."/>
            <person name="Clum A."/>
            <person name="Steindorff A."/>
            <person name="Ohm R."/>
            <person name="Martin F."/>
            <person name="Silar P."/>
            <person name="Natvig D."/>
            <person name="Lalanne C."/>
            <person name="Gautier V."/>
            <person name="Ament-velasquez S.L."/>
            <person name="Kruys A."/>
            <person name="Hutchinson M.I."/>
            <person name="Powell A.J."/>
            <person name="Barry K."/>
            <person name="Miller A.N."/>
            <person name="Grigoriev I.V."/>
            <person name="Debuchy R."/>
            <person name="Gladieux P."/>
            <person name="Thoren M.H."/>
            <person name="Johannesson H."/>
        </authorList>
    </citation>
    <scope>NUCLEOTIDE SEQUENCE</scope>
    <source>
        <strain evidence="2">SMH3391-2</strain>
    </source>
</reference>
<accession>A0AA39WGX2</accession>
<keyword evidence="2" id="KW-0418">Kinase</keyword>
<organism evidence="2 3">
    <name type="scientific">Bombardia bombarda</name>
    <dbReference type="NCBI Taxonomy" id="252184"/>
    <lineage>
        <taxon>Eukaryota</taxon>
        <taxon>Fungi</taxon>
        <taxon>Dikarya</taxon>
        <taxon>Ascomycota</taxon>
        <taxon>Pezizomycotina</taxon>
        <taxon>Sordariomycetes</taxon>
        <taxon>Sordariomycetidae</taxon>
        <taxon>Sordariales</taxon>
        <taxon>Lasiosphaeriaceae</taxon>
        <taxon>Bombardia</taxon>
    </lineage>
</organism>
<evidence type="ECO:0000313" key="3">
    <source>
        <dbReference type="Proteomes" id="UP001174934"/>
    </source>
</evidence>
<dbReference type="GO" id="GO:0005737">
    <property type="term" value="C:cytoplasm"/>
    <property type="evidence" value="ECO:0007669"/>
    <property type="project" value="TreeGrafter"/>
</dbReference>
<dbReference type="PANTHER" id="PTHR44167:SF24">
    <property type="entry name" value="SERINE_THREONINE-PROTEIN KINASE CHK2"/>
    <property type="match status" value="1"/>
</dbReference>
<dbReference type="InterPro" id="IPR011009">
    <property type="entry name" value="Kinase-like_dom_sf"/>
</dbReference>
<dbReference type="PANTHER" id="PTHR44167">
    <property type="entry name" value="OVARIAN-SPECIFIC SERINE/THREONINE-PROTEIN KINASE LOK-RELATED"/>
    <property type="match status" value="1"/>
</dbReference>
<dbReference type="EMBL" id="JAULSR010000007">
    <property type="protein sequence ID" value="KAK0615135.1"/>
    <property type="molecule type" value="Genomic_DNA"/>
</dbReference>
<gene>
    <name evidence="2" type="ORF">B0T17DRAFT_498066</name>
</gene>
<sequence length="264" mass="29870">MSDEKGPTITIYQHYFPPGVKRVLASGSSAFIGEVDDSTVFKYPLAPGGDMTRLEVERKLLENIGPHERIIGLKSFSDTGLYLERALNGNVADYMLESGKPPPSIKQRLAWCREAAEAVAWIHARHVLHCDIQPTNLLLDEELHIKLSDFQGKQLSEDGEVLLDGWSGEPCRFYCPRDDPFDANVKTDLFALGCTIYFIMIGHAVFPDIVDGEDAWYEKVEDRFANQQFPQDQHPCSAVTLKCWQKKYESAKEVVRDVESLEME</sequence>
<keyword evidence="2" id="KW-0808">Transferase</keyword>
<feature type="domain" description="Protein kinase" evidence="1">
    <location>
        <begin position="18"/>
        <end position="264"/>
    </location>
</feature>
<evidence type="ECO:0000259" key="1">
    <source>
        <dbReference type="PROSITE" id="PS50011"/>
    </source>
</evidence>
<keyword evidence="3" id="KW-1185">Reference proteome</keyword>
<dbReference type="GO" id="GO:0005524">
    <property type="term" value="F:ATP binding"/>
    <property type="evidence" value="ECO:0007669"/>
    <property type="project" value="InterPro"/>
</dbReference>
<comment type="caution">
    <text evidence="2">The sequence shown here is derived from an EMBL/GenBank/DDBJ whole genome shotgun (WGS) entry which is preliminary data.</text>
</comment>
<dbReference type="GO" id="GO:0005634">
    <property type="term" value="C:nucleus"/>
    <property type="evidence" value="ECO:0007669"/>
    <property type="project" value="TreeGrafter"/>
</dbReference>
<dbReference type="InterPro" id="IPR000719">
    <property type="entry name" value="Prot_kinase_dom"/>
</dbReference>
<dbReference type="Proteomes" id="UP001174934">
    <property type="component" value="Unassembled WGS sequence"/>
</dbReference>
<proteinExistence type="predicted"/>
<evidence type="ECO:0000313" key="2">
    <source>
        <dbReference type="EMBL" id="KAK0615135.1"/>
    </source>
</evidence>
<dbReference type="Gene3D" id="1.10.510.10">
    <property type="entry name" value="Transferase(Phosphotransferase) domain 1"/>
    <property type="match status" value="1"/>
</dbReference>
<protein>
    <submittedName>
        <fullName evidence="2">Kinase-like domain-containing protein</fullName>
    </submittedName>
</protein>
<dbReference type="SUPFAM" id="SSF56112">
    <property type="entry name" value="Protein kinase-like (PK-like)"/>
    <property type="match status" value="1"/>
</dbReference>
<name>A0AA39WGX2_9PEZI</name>